<feature type="transmembrane region" description="Helical" evidence="2">
    <location>
        <begin position="202"/>
        <end position="224"/>
    </location>
</feature>
<protein>
    <submittedName>
        <fullName evidence="3">Uncharacterized protein</fullName>
    </submittedName>
</protein>
<dbReference type="Proteomes" id="UP001057375">
    <property type="component" value="Unassembled WGS sequence"/>
</dbReference>
<feature type="compositionally biased region" description="Polar residues" evidence="1">
    <location>
        <begin position="244"/>
        <end position="274"/>
    </location>
</feature>
<gene>
    <name evidence="3" type="ORF">ADUPG1_007159</name>
</gene>
<feature type="transmembrane region" description="Helical" evidence="2">
    <location>
        <begin position="66"/>
        <end position="87"/>
    </location>
</feature>
<keyword evidence="2" id="KW-1133">Transmembrane helix</keyword>
<keyword evidence="2" id="KW-0472">Membrane</keyword>
<evidence type="ECO:0000313" key="3">
    <source>
        <dbReference type="EMBL" id="GKT33160.1"/>
    </source>
</evidence>
<feature type="transmembrane region" description="Helical" evidence="2">
    <location>
        <begin position="21"/>
        <end position="46"/>
    </location>
</feature>
<feature type="transmembrane region" description="Helical" evidence="2">
    <location>
        <begin position="135"/>
        <end position="153"/>
    </location>
</feature>
<evidence type="ECO:0000313" key="4">
    <source>
        <dbReference type="Proteomes" id="UP001057375"/>
    </source>
</evidence>
<sequence length="274" mass="30633">MALTFLKRLAICNYRRKHLRLLHNGIKLIGIALIIAGIIVGVTATWCDRTLLDDSISEFMDRFWCATASSLFASSFYFVGTSFLIVGAMTFHRGREFNIISAILALVAFALSCISILGFAAYTENYGDVHDVFKGIFLISTNIAINASLIVCFHRDSRWWSVKKLGRISILIAFIIHLVILICAIIFYAIDDDSSTITSAAFWGWVLVTEYLIYTSLIVEWLPLNPDRHGRGGMSGPIRPPTRPTQMNNTRNENEIQESSSSTDTPVPNENSIN</sequence>
<keyword evidence="2" id="KW-0812">Transmembrane</keyword>
<evidence type="ECO:0000256" key="1">
    <source>
        <dbReference type="SAM" id="MobiDB-lite"/>
    </source>
</evidence>
<comment type="caution">
    <text evidence="3">The sequence shown here is derived from an EMBL/GenBank/DDBJ whole genome shotgun (WGS) entry which is preliminary data.</text>
</comment>
<accession>A0ABQ5KQD0</accession>
<reference evidence="3" key="1">
    <citation type="submission" date="2022-03" db="EMBL/GenBank/DDBJ databases">
        <title>Draft genome sequence of Aduncisulcus paluster, a free-living microaerophilic Fornicata.</title>
        <authorList>
            <person name="Yuyama I."/>
            <person name="Kume K."/>
            <person name="Tamura T."/>
            <person name="Inagaki Y."/>
            <person name="Hashimoto T."/>
        </authorList>
    </citation>
    <scope>NUCLEOTIDE SEQUENCE</scope>
    <source>
        <strain evidence="3">NY0171</strain>
    </source>
</reference>
<keyword evidence="4" id="KW-1185">Reference proteome</keyword>
<feature type="transmembrane region" description="Helical" evidence="2">
    <location>
        <begin position="99"/>
        <end position="123"/>
    </location>
</feature>
<feature type="region of interest" description="Disordered" evidence="1">
    <location>
        <begin position="232"/>
        <end position="274"/>
    </location>
</feature>
<feature type="transmembrane region" description="Helical" evidence="2">
    <location>
        <begin position="165"/>
        <end position="190"/>
    </location>
</feature>
<proteinExistence type="predicted"/>
<organism evidence="3 4">
    <name type="scientific">Aduncisulcus paluster</name>
    <dbReference type="NCBI Taxonomy" id="2918883"/>
    <lineage>
        <taxon>Eukaryota</taxon>
        <taxon>Metamonada</taxon>
        <taxon>Carpediemonas-like organisms</taxon>
        <taxon>Aduncisulcus</taxon>
    </lineage>
</organism>
<name>A0ABQ5KQD0_9EUKA</name>
<dbReference type="EMBL" id="BQXS01010152">
    <property type="protein sequence ID" value="GKT33160.1"/>
    <property type="molecule type" value="Genomic_DNA"/>
</dbReference>
<evidence type="ECO:0000256" key="2">
    <source>
        <dbReference type="SAM" id="Phobius"/>
    </source>
</evidence>